<evidence type="ECO:0000256" key="22">
    <source>
        <dbReference type="SAM" id="Phobius"/>
    </source>
</evidence>
<proteinExistence type="predicted"/>
<evidence type="ECO:0000256" key="10">
    <source>
        <dbReference type="ARBA" id="ARBA00022729"/>
    </source>
</evidence>
<evidence type="ECO:0000256" key="4">
    <source>
        <dbReference type="ARBA" id="ARBA00022475"/>
    </source>
</evidence>
<evidence type="ECO:0000256" key="15">
    <source>
        <dbReference type="ARBA" id="ARBA00022989"/>
    </source>
</evidence>
<dbReference type="GO" id="GO:0005524">
    <property type="term" value="F:ATP binding"/>
    <property type="evidence" value="ECO:0007669"/>
    <property type="project" value="UniProtKB-UniRule"/>
</dbReference>
<dbReference type="Pfam" id="PF07714">
    <property type="entry name" value="PK_Tyr_Ser-Thr"/>
    <property type="match status" value="1"/>
</dbReference>
<evidence type="ECO:0000256" key="20">
    <source>
        <dbReference type="ARBA" id="ARBA00048679"/>
    </source>
</evidence>
<keyword evidence="4" id="KW-1003">Cell membrane</keyword>
<dbReference type="Gene3D" id="1.10.510.10">
    <property type="entry name" value="Transferase(Phosphotransferase) domain 1"/>
    <property type="match status" value="1"/>
</dbReference>
<keyword evidence="10" id="KW-0732">Signal</keyword>
<evidence type="ECO:0000256" key="14">
    <source>
        <dbReference type="ARBA" id="ARBA00022840"/>
    </source>
</evidence>
<dbReference type="SMART" id="SM00220">
    <property type="entry name" value="S_TKc"/>
    <property type="match status" value="1"/>
</dbReference>
<comment type="subcellular location">
    <subcellularLocation>
        <location evidence="1">Cell membrane</location>
        <topology evidence="1">Single-pass type I membrane protein</topology>
    </subcellularLocation>
</comment>
<keyword evidence="17" id="KW-0675">Receptor</keyword>
<dbReference type="GO" id="GO:0009945">
    <property type="term" value="P:radial axis specification"/>
    <property type="evidence" value="ECO:0007669"/>
    <property type="project" value="UniProtKB-ARBA"/>
</dbReference>
<evidence type="ECO:0000256" key="9">
    <source>
        <dbReference type="ARBA" id="ARBA00022692"/>
    </source>
</evidence>
<dbReference type="GO" id="GO:0009942">
    <property type="term" value="P:longitudinal axis specification"/>
    <property type="evidence" value="ECO:0007669"/>
    <property type="project" value="UniProtKB-ARBA"/>
</dbReference>
<dbReference type="Pfam" id="PF00560">
    <property type="entry name" value="LRR_1"/>
    <property type="match status" value="4"/>
</dbReference>
<keyword evidence="3" id="KW-0217">Developmental protein</keyword>
<dbReference type="FunFam" id="3.30.200.20:FF:000260">
    <property type="entry name" value="LRR receptor-like serine/threonine-protein kinase RPK2"/>
    <property type="match status" value="1"/>
</dbReference>
<keyword evidence="11" id="KW-0677">Repeat</keyword>
<evidence type="ECO:0000256" key="2">
    <source>
        <dbReference type="ARBA" id="ARBA00012513"/>
    </source>
</evidence>
<feature type="domain" description="Protein kinase" evidence="23">
    <location>
        <begin position="647"/>
        <end position="928"/>
    </location>
</feature>
<dbReference type="OrthoDB" id="1896041at2759"/>
<dbReference type="InterPro" id="IPR017441">
    <property type="entry name" value="Protein_kinase_ATP_BS"/>
</dbReference>
<feature type="transmembrane region" description="Helical" evidence="22">
    <location>
        <begin position="585"/>
        <end position="607"/>
    </location>
</feature>
<dbReference type="FunFam" id="3.80.10.10:FF:000095">
    <property type="entry name" value="LRR receptor-like serine/threonine-protein kinase GSO1"/>
    <property type="match status" value="2"/>
</dbReference>
<dbReference type="STRING" id="93759.A0A1R3FWX4"/>
<protein>
    <recommendedName>
        <fullName evidence="2">non-specific serine/threonine protein kinase</fullName>
        <ecNumber evidence="2">2.7.11.1</ecNumber>
    </recommendedName>
</protein>
<keyword evidence="8" id="KW-0808">Transferase</keyword>
<gene>
    <name evidence="24" type="ORF">COLO4_38110</name>
</gene>
<dbReference type="Gene3D" id="3.30.200.20">
    <property type="entry name" value="Phosphorylase Kinase, domain 1"/>
    <property type="match status" value="1"/>
</dbReference>
<dbReference type="InterPro" id="IPR000719">
    <property type="entry name" value="Prot_kinase_dom"/>
</dbReference>
<evidence type="ECO:0000256" key="11">
    <source>
        <dbReference type="ARBA" id="ARBA00022737"/>
    </source>
</evidence>
<keyword evidence="25" id="KW-1185">Reference proteome</keyword>
<dbReference type="PRINTS" id="PR00019">
    <property type="entry name" value="LEURICHRPT"/>
</dbReference>
<evidence type="ECO:0000256" key="1">
    <source>
        <dbReference type="ARBA" id="ARBA00004251"/>
    </source>
</evidence>
<dbReference type="GO" id="GO:0009414">
    <property type="term" value="P:response to water deprivation"/>
    <property type="evidence" value="ECO:0007669"/>
    <property type="project" value="UniProtKB-ARBA"/>
</dbReference>
<dbReference type="GO" id="GO:0048508">
    <property type="term" value="P:embryonic meristem development"/>
    <property type="evidence" value="ECO:0007669"/>
    <property type="project" value="UniProtKB-ARBA"/>
</dbReference>
<dbReference type="EC" id="2.7.11.1" evidence="2"/>
<dbReference type="SUPFAM" id="SSF52058">
    <property type="entry name" value="L domain-like"/>
    <property type="match status" value="1"/>
</dbReference>
<reference evidence="25" key="1">
    <citation type="submission" date="2013-09" db="EMBL/GenBank/DDBJ databases">
        <title>Corchorus olitorius genome sequencing.</title>
        <authorList>
            <person name="Alam M."/>
            <person name="Haque M.S."/>
            <person name="Islam M.S."/>
            <person name="Emdad E.M."/>
            <person name="Islam M.M."/>
            <person name="Ahmed B."/>
            <person name="Halim A."/>
            <person name="Hossen Q.M.M."/>
            <person name="Hossain M.Z."/>
            <person name="Ahmed R."/>
            <person name="Khan M.M."/>
            <person name="Islam R."/>
            <person name="Rashid M.M."/>
            <person name="Khan S.A."/>
            <person name="Rahman M.S."/>
            <person name="Alam M."/>
            <person name="Yahiya A.S."/>
            <person name="Khan M.S."/>
            <person name="Azam M.S."/>
            <person name="Haque T."/>
            <person name="Lashkar M.Z.H."/>
            <person name="Akhand A.I."/>
            <person name="Morshed G."/>
            <person name="Roy S."/>
            <person name="Uddin K.S."/>
            <person name="Rabeya T."/>
            <person name="Hossain A.S."/>
            <person name="Chowdhury A."/>
            <person name="Snigdha A.R."/>
            <person name="Mortoza M.S."/>
            <person name="Matin S.A."/>
            <person name="Hoque S.M.E."/>
            <person name="Islam M.K."/>
            <person name="Roy D.K."/>
            <person name="Haider R."/>
            <person name="Moosa M.M."/>
            <person name="Elias S.M."/>
            <person name="Hasan A.M."/>
            <person name="Jahan S."/>
            <person name="Shafiuddin M."/>
            <person name="Mahmood N."/>
            <person name="Shommy N.S."/>
        </authorList>
    </citation>
    <scope>NUCLEOTIDE SEQUENCE [LARGE SCALE GENOMIC DNA]</scope>
    <source>
        <strain evidence="25">cv. O-4</strain>
    </source>
</reference>
<comment type="catalytic activity">
    <reaction evidence="20">
        <text>L-seryl-[protein] + ATP = O-phospho-L-seryl-[protein] + ADP + H(+)</text>
        <dbReference type="Rhea" id="RHEA:17989"/>
        <dbReference type="Rhea" id="RHEA-COMP:9863"/>
        <dbReference type="Rhea" id="RHEA-COMP:11604"/>
        <dbReference type="ChEBI" id="CHEBI:15378"/>
        <dbReference type="ChEBI" id="CHEBI:29999"/>
        <dbReference type="ChEBI" id="CHEBI:30616"/>
        <dbReference type="ChEBI" id="CHEBI:83421"/>
        <dbReference type="ChEBI" id="CHEBI:456216"/>
        <dbReference type="EC" id="2.7.11.1"/>
    </reaction>
</comment>
<keyword evidence="16 22" id="KW-0472">Membrane</keyword>
<evidence type="ECO:0000256" key="21">
    <source>
        <dbReference type="PROSITE-ProRule" id="PRU10141"/>
    </source>
</evidence>
<dbReference type="InterPro" id="IPR008271">
    <property type="entry name" value="Ser/Thr_kinase_AS"/>
</dbReference>
<evidence type="ECO:0000256" key="16">
    <source>
        <dbReference type="ARBA" id="ARBA00023136"/>
    </source>
</evidence>
<keyword evidence="18" id="KW-0325">Glycoprotein</keyword>
<evidence type="ECO:0000256" key="13">
    <source>
        <dbReference type="ARBA" id="ARBA00022777"/>
    </source>
</evidence>
<evidence type="ECO:0000256" key="18">
    <source>
        <dbReference type="ARBA" id="ARBA00023180"/>
    </source>
</evidence>
<dbReference type="InterPro" id="IPR001611">
    <property type="entry name" value="Leu-rich_rpt"/>
</dbReference>
<comment type="caution">
    <text evidence="24">The sequence shown here is derived from an EMBL/GenBank/DDBJ whole genome shotgun (WGS) entry which is preliminary data.</text>
</comment>
<dbReference type="PROSITE" id="PS00107">
    <property type="entry name" value="PROTEIN_KINASE_ATP"/>
    <property type="match status" value="1"/>
</dbReference>
<feature type="binding site" evidence="21">
    <location>
        <position position="676"/>
    </location>
    <ligand>
        <name>ATP</name>
        <dbReference type="ChEBI" id="CHEBI:30616"/>
    </ligand>
</feature>
<evidence type="ECO:0000256" key="12">
    <source>
        <dbReference type="ARBA" id="ARBA00022741"/>
    </source>
</evidence>
<dbReference type="PROSITE" id="PS00108">
    <property type="entry name" value="PROTEIN_KINASE_ST"/>
    <property type="match status" value="1"/>
</dbReference>
<evidence type="ECO:0000259" key="23">
    <source>
        <dbReference type="PROSITE" id="PS50011"/>
    </source>
</evidence>
<sequence length="928" mass="101746">MTGKIPDWLSSLEKLEILNLAFNPLTNGTVPGFIGRLRGVYLSMTWLEGDLPADIGEGCKLEHLDLSGNMLSGQIPASLGKCSELRSLLLFSNLLEGEIPREFGQLQNLEVLDVSRNSLSGPIPVELGDCSGLTVLVLANYIFNPIDDLVIAKWDPSSITDDLNFYQGGIPDGITKLPKLRVLWAPRASLMSNLPSDWGACDNLEMLNLAHNFFAGEIPIALSLCKKLRYLDLSSNKRLTGELFEELPVPCLSVFDVSDNLLSGSIPEFYIDDGCPDVLTSDSYVLEPFNPTSAYLFYFATKTQAGKPFGYFGGDGGPAVFHNFGGNNFTGNVLTMPLAPQRLEDLISYAFFAGGNLLSGPFPGSFFEDCNGLSALFVNVSYNRLSGQLPAAEISLCISLHFLDVAANQITGPIPPGVGDLASLVALDLSRNLLEDQIPISLGQMRDLTFLSLAGNNLTGSVPSSFQQLQTLEIVDMSLNSLAGEIPDGLVMSLTNLIVLRLNNNKLSGQIPSGLANASLIYFNVSFNNLSGPLPSRMKLMDCSSLVGNPFLDPCLASPDQAIAAQIRNYTASTPREKIFNTTEVAVIVSVSAIITLVPALLSFFVYGRKWISKLKRLGHGEEEITIFTDIGVGLTYEGIIRATRNFSASNCIGNGGFGSTYKAEMSPGYFVAVKKLGFGRMQGFEQFEAEINTLGKLRHPNLVSLIGYYAGDEMETFLVYNYLGGGNLDKFIRERSARGVDWKILHKIALDVACALAYLHNQCVPRILHRDVKPSNVLLDDEYNAYLSDFGLARFMEETSNSRSHMTIEVAGTYGYVAPEYATLGHASEKADVYSYGVLLLELFSDKKAEDPSFADYGYDFNIVRWCCLLLQQGKVKDFFAAGLWDSNHQNELEEIFQLGLVCTLSDHSIRPKMEQVERRLKQLQPR</sequence>
<keyword evidence="13" id="KW-0418">Kinase</keyword>
<dbReference type="PANTHER" id="PTHR48056">
    <property type="entry name" value="LRR RECEPTOR-LIKE SERINE/THREONINE-PROTEIN KINASE-RELATED"/>
    <property type="match status" value="1"/>
</dbReference>
<dbReference type="InterPro" id="IPR003591">
    <property type="entry name" value="Leu-rich_rpt_typical-subtyp"/>
</dbReference>
<dbReference type="InterPro" id="IPR032675">
    <property type="entry name" value="LRR_dom_sf"/>
</dbReference>
<dbReference type="GO" id="GO:0005886">
    <property type="term" value="C:plasma membrane"/>
    <property type="evidence" value="ECO:0007669"/>
    <property type="project" value="UniProtKB-SubCell"/>
</dbReference>
<dbReference type="InterPro" id="IPR050647">
    <property type="entry name" value="Plant_LRR-RLKs"/>
</dbReference>
<name>A0A1R3FWX4_9ROSI</name>
<dbReference type="PANTHER" id="PTHR48056:SF63">
    <property type="entry name" value="PROTEIN KINASE DOMAIN-CONTAINING PROTEIN"/>
    <property type="match status" value="1"/>
</dbReference>
<dbReference type="SUPFAM" id="SSF56112">
    <property type="entry name" value="Protein kinase-like (PK-like)"/>
    <property type="match status" value="1"/>
</dbReference>
<keyword evidence="14 21" id="KW-0067">ATP-binding</keyword>
<evidence type="ECO:0000256" key="19">
    <source>
        <dbReference type="ARBA" id="ARBA00047899"/>
    </source>
</evidence>
<comment type="catalytic activity">
    <reaction evidence="19">
        <text>L-threonyl-[protein] + ATP = O-phospho-L-threonyl-[protein] + ADP + H(+)</text>
        <dbReference type="Rhea" id="RHEA:46608"/>
        <dbReference type="Rhea" id="RHEA-COMP:11060"/>
        <dbReference type="Rhea" id="RHEA-COMP:11605"/>
        <dbReference type="ChEBI" id="CHEBI:15378"/>
        <dbReference type="ChEBI" id="CHEBI:30013"/>
        <dbReference type="ChEBI" id="CHEBI:30616"/>
        <dbReference type="ChEBI" id="CHEBI:61977"/>
        <dbReference type="ChEBI" id="CHEBI:456216"/>
        <dbReference type="EC" id="2.7.11.1"/>
    </reaction>
</comment>
<keyword evidence="6" id="KW-0597">Phosphoprotein</keyword>
<organism evidence="24 25">
    <name type="scientific">Corchorus olitorius</name>
    <dbReference type="NCBI Taxonomy" id="93759"/>
    <lineage>
        <taxon>Eukaryota</taxon>
        <taxon>Viridiplantae</taxon>
        <taxon>Streptophyta</taxon>
        <taxon>Embryophyta</taxon>
        <taxon>Tracheophyta</taxon>
        <taxon>Spermatophyta</taxon>
        <taxon>Magnoliopsida</taxon>
        <taxon>eudicotyledons</taxon>
        <taxon>Gunneridae</taxon>
        <taxon>Pentapetalae</taxon>
        <taxon>rosids</taxon>
        <taxon>malvids</taxon>
        <taxon>Malvales</taxon>
        <taxon>Malvaceae</taxon>
        <taxon>Grewioideae</taxon>
        <taxon>Apeibeae</taxon>
        <taxon>Corchorus</taxon>
    </lineage>
</organism>
<keyword evidence="12 21" id="KW-0547">Nucleotide-binding</keyword>
<evidence type="ECO:0000256" key="7">
    <source>
        <dbReference type="ARBA" id="ARBA00022614"/>
    </source>
</evidence>
<evidence type="ECO:0000256" key="5">
    <source>
        <dbReference type="ARBA" id="ARBA00022527"/>
    </source>
</evidence>
<dbReference type="FunFam" id="1.10.510.10:FF:000192">
    <property type="entry name" value="LRR receptor-like serine/threonine-protein kinase RPK2"/>
    <property type="match status" value="1"/>
</dbReference>
<dbReference type="Pfam" id="PF13516">
    <property type="entry name" value="LRR_6"/>
    <property type="match status" value="1"/>
</dbReference>
<evidence type="ECO:0000256" key="3">
    <source>
        <dbReference type="ARBA" id="ARBA00022473"/>
    </source>
</evidence>
<keyword evidence="15 22" id="KW-1133">Transmembrane helix</keyword>
<dbReference type="GO" id="GO:0009409">
    <property type="term" value="P:response to cold"/>
    <property type="evidence" value="ECO:0007669"/>
    <property type="project" value="UniProtKB-ARBA"/>
</dbReference>
<dbReference type="GO" id="GO:0004674">
    <property type="term" value="F:protein serine/threonine kinase activity"/>
    <property type="evidence" value="ECO:0007669"/>
    <property type="project" value="UniProtKB-KW"/>
</dbReference>
<evidence type="ECO:0000313" key="24">
    <source>
        <dbReference type="EMBL" id="OMO50344.1"/>
    </source>
</evidence>
<accession>A0A1R3FWX4</accession>
<keyword evidence="9 22" id="KW-0812">Transmembrane</keyword>
<dbReference type="InterPro" id="IPR011009">
    <property type="entry name" value="Kinase-like_dom_sf"/>
</dbReference>
<evidence type="ECO:0000256" key="17">
    <source>
        <dbReference type="ARBA" id="ARBA00023170"/>
    </source>
</evidence>
<keyword evidence="7" id="KW-0433">Leucine-rich repeat</keyword>
<dbReference type="SMART" id="SM00369">
    <property type="entry name" value="LRR_TYP"/>
    <property type="match status" value="6"/>
</dbReference>
<evidence type="ECO:0000256" key="6">
    <source>
        <dbReference type="ARBA" id="ARBA00022553"/>
    </source>
</evidence>
<dbReference type="InterPro" id="IPR001245">
    <property type="entry name" value="Ser-Thr/Tyr_kinase_cat_dom"/>
</dbReference>
<dbReference type="PROSITE" id="PS50011">
    <property type="entry name" value="PROTEIN_KINASE_DOM"/>
    <property type="match status" value="1"/>
</dbReference>
<evidence type="ECO:0000313" key="25">
    <source>
        <dbReference type="Proteomes" id="UP000187203"/>
    </source>
</evidence>
<dbReference type="AlphaFoldDB" id="A0A1R3FWX4"/>
<dbReference type="Gene3D" id="3.80.10.10">
    <property type="entry name" value="Ribonuclease Inhibitor"/>
    <property type="match status" value="3"/>
</dbReference>
<keyword evidence="5" id="KW-0723">Serine/threonine-protein kinase</keyword>
<dbReference type="EMBL" id="AWUE01024582">
    <property type="protein sequence ID" value="OMO50344.1"/>
    <property type="molecule type" value="Genomic_DNA"/>
</dbReference>
<evidence type="ECO:0000256" key="8">
    <source>
        <dbReference type="ARBA" id="ARBA00022679"/>
    </source>
</evidence>
<dbReference type="Proteomes" id="UP000187203">
    <property type="component" value="Unassembled WGS sequence"/>
</dbReference>